<evidence type="ECO:0000313" key="1">
    <source>
        <dbReference type="EMBL" id="RDX94551.1"/>
    </source>
</evidence>
<dbReference type="OrthoDB" id="1000712at2759"/>
<dbReference type="Proteomes" id="UP000257109">
    <property type="component" value="Unassembled WGS sequence"/>
</dbReference>
<dbReference type="EMBL" id="QJKJ01004342">
    <property type="protein sequence ID" value="RDX94551.1"/>
    <property type="molecule type" value="Genomic_DNA"/>
</dbReference>
<keyword evidence="2" id="KW-1185">Reference proteome</keyword>
<proteinExistence type="predicted"/>
<name>A0A371GVI1_MUCPR</name>
<reference evidence="1" key="1">
    <citation type="submission" date="2018-05" db="EMBL/GenBank/DDBJ databases">
        <title>Draft genome of Mucuna pruriens seed.</title>
        <authorList>
            <person name="Nnadi N.E."/>
            <person name="Vos R."/>
            <person name="Hasami M.H."/>
            <person name="Devisetty U.K."/>
            <person name="Aguiy J.C."/>
        </authorList>
    </citation>
    <scope>NUCLEOTIDE SEQUENCE [LARGE SCALE GENOMIC DNA]</scope>
    <source>
        <strain evidence="1">JCA_2017</strain>
    </source>
</reference>
<organism evidence="1 2">
    <name type="scientific">Mucuna pruriens</name>
    <name type="common">Velvet bean</name>
    <name type="synonym">Dolichos pruriens</name>
    <dbReference type="NCBI Taxonomy" id="157652"/>
    <lineage>
        <taxon>Eukaryota</taxon>
        <taxon>Viridiplantae</taxon>
        <taxon>Streptophyta</taxon>
        <taxon>Embryophyta</taxon>
        <taxon>Tracheophyta</taxon>
        <taxon>Spermatophyta</taxon>
        <taxon>Magnoliopsida</taxon>
        <taxon>eudicotyledons</taxon>
        <taxon>Gunneridae</taxon>
        <taxon>Pentapetalae</taxon>
        <taxon>rosids</taxon>
        <taxon>fabids</taxon>
        <taxon>Fabales</taxon>
        <taxon>Fabaceae</taxon>
        <taxon>Papilionoideae</taxon>
        <taxon>50 kb inversion clade</taxon>
        <taxon>NPAAA clade</taxon>
        <taxon>indigoferoid/millettioid clade</taxon>
        <taxon>Phaseoleae</taxon>
        <taxon>Mucuna</taxon>
    </lineage>
</organism>
<feature type="non-terminal residue" evidence="1">
    <location>
        <position position="1"/>
    </location>
</feature>
<protein>
    <submittedName>
        <fullName evidence="1">Uncharacterized protein</fullName>
    </submittedName>
</protein>
<dbReference type="AlphaFoldDB" id="A0A371GVI1"/>
<sequence>MYIRLTQYNIWGIITYGDKGNTLQLNVRASYKIAKDVWDAIQITYEDPDIAMDNKGQVINRLPIFNGQDYDY</sequence>
<accession>A0A371GVI1</accession>
<gene>
    <name evidence="1" type="ORF">CR513_23056</name>
</gene>
<evidence type="ECO:0000313" key="2">
    <source>
        <dbReference type="Proteomes" id="UP000257109"/>
    </source>
</evidence>
<comment type="caution">
    <text evidence="1">The sequence shown here is derived from an EMBL/GenBank/DDBJ whole genome shotgun (WGS) entry which is preliminary data.</text>
</comment>